<gene>
    <name evidence="1" type="ORF">KME65_12370</name>
</gene>
<dbReference type="EMBL" id="JAHHGM010000010">
    <property type="protein sequence ID" value="MBT2989749.1"/>
    <property type="molecule type" value="Genomic_DNA"/>
</dbReference>
<dbReference type="SUPFAM" id="SSF160424">
    <property type="entry name" value="BH3703-like"/>
    <property type="match status" value="1"/>
</dbReference>
<dbReference type="Proteomes" id="UP000770889">
    <property type="component" value="Unassembled WGS sequence"/>
</dbReference>
<sequence length="133" mass="15387">MSINRCDSLILEIGSLIIDNARYTEDKWIGLALMGNFSFGQERMSGYVYYEDGDFEARTPKGFDVLDKVGELREAMKIERNPDGKAWHQCLIHITKPGMKINVMFEYDDPERWTSKRISRDMSDYAALLKPPI</sequence>
<dbReference type="InterPro" id="IPR036170">
    <property type="entry name" value="YezG-like_sf"/>
</dbReference>
<name>A0A944QV90_9GAMM</name>
<reference evidence="1 2" key="1">
    <citation type="submission" date="2021-05" db="EMBL/GenBank/DDBJ databases">
        <title>Genetic and Functional Diversity in Clade A Lucinid endosymbionts from the Bahamas.</title>
        <authorList>
            <person name="Giani N.M."/>
            <person name="Engel A.S."/>
            <person name="Campbell B.J."/>
        </authorList>
    </citation>
    <scope>NUCLEOTIDE SEQUENCE [LARGE SCALE GENOMIC DNA]</scope>
    <source>
        <strain evidence="1">LUC16012Gg_MoonRockCtena</strain>
    </source>
</reference>
<comment type="caution">
    <text evidence="1">The sequence shown here is derived from an EMBL/GenBank/DDBJ whole genome shotgun (WGS) entry which is preliminary data.</text>
</comment>
<organism evidence="1 2">
    <name type="scientific">Candidatus Thiodiazotropha taylori</name>
    <dbReference type="NCBI Taxonomy" id="2792791"/>
    <lineage>
        <taxon>Bacteria</taxon>
        <taxon>Pseudomonadati</taxon>
        <taxon>Pseudomonadota</taxon>
        <taxon>Gammaproteobacteria</taxon>
        <taxon>Chromatiales</taxon>
        <taxon>Sedimenticolaceae</taxon>
        <taxon>Candidatus Thiodiazotropha</taxon>
    </lineage>
</organism>
<accession>A0A944QV90</accession>
<dbReference type="AlphaFoldDB" id="A0A944QV90"/>
<proteinExistence type="predicted"/>
<evidence type="ECO:0000313" key="2">
    <source>
        <dbReference type="Proteomes" id="UP000770889"/>
    </source>
</evidence>
<evidence type="ECO:0000313" key="1">
    <source>
        <dbReference type="EMBL" id="MBT2989749.1"/>
    </source>
</evidence>
<protein>
    <submittedName>
        <fullName evidence="1">Uncharacterized protein</fullName>
    </submittedName>
</protein>